<gene>
    <name evidence="7" type="ORF">PODLI_1B039606</name>
</gene>
<evidence type="ECO:0000313" key="7">
    <source>
        <dbReference type="EMBL" id="CAI5762654.1"/>
    </source>
</evidence>
<feature type="transmembrane region" description="Helical" evidence="6">
    <location>
        <begin position="12"/>
        <end position="38"/>
    </location>
</feature>
<dbReference type="GO" id="GO:0005886">
    <property type="term" value="C:plasma membrane"/>
    <property type="evidence" value="ECO:0007669"/>
    <property type="project" value="TreeGrafter"/>
</dbReference>
<keyword evidence="8" id="KW-1185">Reference proteome</keyword>
<comment type="subcellular location">
    <subcellularLocation>
        <location evidence="1 6">Membrane</location>
        <topology evidence="1 6">Multi-pass membrane protein</topology>
    </subcellularLocation>
</comment>
<comment type="similarity">
    <text evidence="2 6">Belongs to the tetraspanin (TM4SF) family.</text>
</comment>
<dbReference type="GO" id="GO:0016477">
    <property type="term" value="P:cell migration"/>
    <property type="evidence" value="ECO:0007669"/>
    <property type="project" value="TreeGrafter"/>
</dbReference>
<feature type="transmembrane region" description="Helical" evidence="6">
    <location>
        <begin position="58"/>
        <end position="78"/>
    </location>
</feature>
<dbReference type="InterPro" id="IPR018499">
    <property type="entry name" value="Tetraspanin/Peripherin"/>
</dbReference>
<evidence type="ECO:0000256" key="5">
    <source>
        <dbReference type="ARBA" id="ARBA00023136"/>
    </source>
</evidence>
<evidence type="ECO:0000256" key="4">
    <source>
        <dbReference type="ARBA" id="ARBA00022989"/>
    </source>
</evidence>
<dbReference type="PANTHER" id="PTHR19282:SF548">
    <property type="entry name" value="TETRASPANIN"/>
    <property type="match status" value="1"/>
</dbReference>
<dbReference type="PRINTS" id="PR00259">
    <property type="entry name" value="TMFOUR"/>
</dbReference>
<dbReference type="InterPro" id="IPR008952">
    <property type="entry name" value="Tetraspanin_EC2_sf"/>
</dbReference>
<dbReference type="Gene3D" id="1.10.1450.10">
    <property type="entry name" value="Tetraspanin"/>
    <property type="match status" value="1"/>
</dbReference>
<keyword evidence="4 6" id="KW-1133">Transmembrane helix</keyword>
<dbReference type="FunFam" id="1.10.1450.10:FF:000029">
    <property type="entry name" value="Tetraspanin"/>
    <property type="match status" value="1"/>
</dbReference>
<feature type="transmembrane region" description="Helical" evidence="6">
    <location>
        <begin position="209"/>
        <end position="234"/>
    </location>
</feature>
<dbReference type="AlphaFoldDB" id="A0AA35NT37"/>
<dbReference type="EMBL" id="OX395126">
    <property type="protein sequence ID" value="CAI5762654.1"/>
    <property type="molecule type" value="Genomic_DNA"/>
</dbReference>
<dbReference type="Pfam" id="PF00335">
    <property type="entry name" value="Tetraspanin"/>
    <property type="match status" value="1"/>
</dbReference>
<dbReference type="SUPFAM" id="SSF48652">
    <property type="entry name" value="Tetraspanin"/>
    <property type="match status" value="1"/>
</dbReference>
<evidence type="ECO:0000256" key="2">
    <source>
        <dbReference type="ARBA" id="ARBA00006840"/>
    </source>
</evidence>
<evidence type="ECO:0000256" key="6">
    <source>
        <dbReference type="RuleBase" id="RU361218"/>
    </source>
</evidence>
<evidence type="ECO:0000256" key="1">
    <source>
        <dbReference type="ARBA" id="ARBA00004141"/>
    </source>
</evidence>
<evidence type="ECO:0000313" key="8">
    <source>
        <dbReference type="Proteomes" id="UP001178461"/>
    </source>
</evidence>
<protein>
    <recommendedName>
        <fullName evidence="6">Tetraspanin</fullName>
    </recommendedName>
</protein>
<dbReference type="InterPro" id="IPR000301">
    <property type="entry name" value="Tetraspanin_animals"/>
</dbReference>
<feature type="transmembrane region" description="Helical" evidence="6">
    <location>
        <begin position="85"/>
        <end position="110"/>
    </location>
</feature>
<name>A0AA35NT37_9SAUR</name>
<evidence type="ECO:0000256" key="3">
    <source>
        <dbReference type="ARBA" id="ARBA00022692"/>
    </source>
</evidence>
<proteinExistence type="inferred from homology"/>
<dbReference type="Proteomes" id="UP001178461">
    <property type="component" value="Chromosome 1"/>
</dbReference>
<dbReference type="PANTHER" id="PTHR19282">
    <property type="entry name" value="TETRASPANIN"/>
    <property type="match status" value="1"/>
</dbReference>
<sequence length="245" mass="27146">MNEKGISNFERFVKICFWLAIFFYWVSGVVLMCIGVSVQVKLRDIYVVINDAASEVPVIITVIGTLVVLSSAFGKVALLKHSPNLIKLFIGILLALLVLEITAGAAAYTYRHKLHQTLLSDTLKTLDKYNEEVQITKGVDSLQTEFQCCGAENYTDWLNTTFGSLSSSVPISCCRVPVENCITDLSKNTAGINQQGCVLKLNNWVEEHIAMLGGVGIFAGVAQLFGIPFCYLLLRTLRENYEHIE</sequence>
<reference evidence="7" key="1">
    <citation type="submission" date="2022-12" db="EMBL/GenBank/DDBJ databases">
        <authorList>
            <person name="Alioto T."/>
            <person name="Alioto T."/>
            <person name="Gomez Garrido J."/>
        </authorList>
    </citation>
    <scope>NUCLEOTIDE SEQUENCE</scope>
</reference>
<keyword evidence="5 6" id="KW-0472">Membrane</keyword>
<dbReference type="PIRSF" id="PIRSF002419">
    <property type="entry name" value="Tetraspanin"/>
    <property type="match status" value="1"/>
</dbReference>
<accession>A0AA35NT37</accession>
<organism evidence="7 8">
    <name type="scientific">Podarcis lilfordi</name>
    <name type="common">Lilford's wall lizard</name>
    <dbReference type="NCBI Taxonomy" id="74358"/>
    <lineage>
        <taxon>Eukaryota</taxon>
        <taxon>Metazoa</taxon>
        <taxon>Chordata</taxon>
        <taxon>Craniata</taxon>
        <taxon>Vertebrata</taxon>
        <taxon>Euteleostomi</taxon>
        <taxon>Lepidosauria</taxon>
        <taxon>Squamata</taxon>
        <taxon>Bifurcata</taxon>
        <taxon>Unidentata</taxon>
        <taxon>Episquamata</taxon>
        <taxon>Laterata</taxon>
        <taxon>Lacertibaenia</taxon>
        <taxon>Lacertidae</taxon>
        <taxon>Podarcis</taxon>
    </lineage>
</organism>
<keyword evidence="3 6" id="KW-0812">Transmembrane</keyword>